<dbReference type="KEGG" id="tva:4762558"/>
<dbReference type="InParanoid" id="A2ERP3"/>
<dbReference type="EMBL" id="DS113468">
    <property type="protein sequence ID" value="EAY04695.1"/>
    <property type="molecule type" value="Genomic_DNA"/>
</dbReference>
<reference evidence="1" key="2">
    <citation type="journal article" date="2007" name="Science">
        <title>Draft genome sequence of the sexually transmitted pathogen Trichomonas vaginalis.</title>
        <authorList>
            <person name="Carlton J.M."/>
            <person name="Hirt R.P."/>
            <person name="Silva J.C."/>
            <person name="Delcher A.L."/>
            <person name="Schatz M."/>
            <person name="Zhao Q."/>
            <person name="Wortman J.R."/>
            <person name="Bidwell S.L."/>
            <person name="Alsmark U.C.M."/>
            <person name="Besteiro S."/>
            <person name="Sicheritz-Ponten T."/>
            <person name="Noel C.J."/>
            <person name="Dacks J.B."/>
            <person name="Foster P.G."/>
            <person name="Simillion C."/>
            <person name="Van de Peer Y."/>
            <person name="Miranda-Saavedra D."/>
            <person name="Barton G.J."/>
            <person name="Westrop G.D."/>
            <person name="Mueller S."/>
            <person name="Dessi D."/>
            <person name="Fiori P.L."/>
            <person name="Ren Q."/>
            <person name="Paulsen I."/>
            <person name="Zhang H."/>
            <person name="Bastida-Corcuera F.D."/>
            <person name="Simoes-Barbosa A."/>
            <person name="Brown M.T."/>
            <person name="Hayes R.D."/>
            <person name="Mukherjee M."/>
            <person name="Okumura C.Y."/>
            <person name="Schneider R."/>
            <person name="Smith A.J."/>
            <person name="Vanacova S."/>
            <person name="Villalvazo M."/>
            <person name="Haas B.J."/>
            <person name="Pertea M."/>
            <person name="Feldblyum T.V."/>
            <person name="Utterback T.R."/>
            <person name="Shu C.L."/>
            <person name="Osoegawa K."/>
            <person name="de Jong P.J."/>
            <person name="Hrdy I."/>
            <person name="Horvathova L."/>
            <person name="Zubacova Z."/>
            <person name="Dolezal P."/>
            <person name="Malik S.B."/>
            <person name="Logsdon J.M. Jr."/>
            <person name="Henze K."/>
            <person name="Gupta A."/>
            <person name="Wang C.C."/>
            <person name="Dunne R.L."/>
            <person name="Upcroft J.A."/>
            <person name="Upcroft P."/>
            <person name="White O."/>
            <person name="Salzberg S.L."/>
            <person name="Tang P."/>
            <person name="Chiu C.-H."/>
            <person name="Lee Y.-S."/>
            <person name="Embley T.M."/>
            <person name="Coombs G.H."/>
            <person name="Mottram J.C."/>
            <person name="Tachezy J."/>
            <person name="Fraser-Liggett C.M."/>
            <person name="Johnson P.J."/>
        </authorList>
    </citation>
    <scope>NUCLEOTIDE SEQUENCE [LARGE SCALE GENOMIC DNA]</scope>
    <source>
        <strain evidence="1">G3</strain>
    </source>
</reference>
<dbReference type="VEuPathDB" id="TrichDB:TVAGG3_0344770"/>
<dbReference type="Proteomes" id="UP000001542">
    <property type="component" value="Unassembled WGS sequence"/>
</dbReference>
<protein>
    <submittedName>
        <fullName evidence="1">Uncharacterized protein</fullName>
    </submittedName>
</protein>
<name>A2ERP3_TRIV3</name>
<organism evidence="1 2">
    <name type="scientific">Trichomonas vaginalis (strain ATCC PRA-98 / G3)</name>
    <dbReference type="NCBI Taxonomy" id="412133"/>
    <lineage>
        <taxon>Eukaryota</taxon>
        <taxon>Metamonada</taxon>
        <taxon>Parabasalia</taxon>
        <taxon>Trichomonadida</taxon>
        <taxon>Trichomonadidae</taxon>
        <taxon>Trichomonas</taxon>
    </lineage>
</organism>
<sequence>MISKQSEYMPLNDANKNTLDFSINVQEDRFSKLHGLMFLYIGSPKHCKNHVIEFKPGTRVQSKNYKFTYGDVERSSIILSLYNRKSFWSQDEKIGELKIPVCDFDSYSFDTREIQFDNHGPKMTIQGLRNESF</sequence>
<dbReference type="VEuPathDB" id="TrichDB:TVAG_474930"/>
<gene>
    <name evidence="1" type="ORF">TVAG_474930</name>
</gene>
<reference evidence="1" key="1">
    <citation type="submission" date="2006-10" db="EMBL/GenBank/DDBJ databases">
        <authorList>
            <person name="Amadeo P."/>
            <person name="Zhao Q."/>
            <person name="Wortman J."/>
            <person name="Fraser-Liggett C."/>
            <person name="Carlton J."/>
        </authorList>
    </citation>
    <scope>NUCLEOTIDE SEQUENCE</scope>
    <source>
        <strain evidence="1">G3</strain>
    </source>
</reference>
<dbReference type="RefSeq" id="XP_001316918.1">
    <property type="nucleotide sequence ID" value="XM_001316883.1"/>
</dbReference>
<accession>A2ERP3</accession>
<keyword evidence="2" id="KW-1185">Reference proteome</keyword>
<proteinExistence type="predicted"/>
<dbReference type="AlphaFoldDB" id="A2ERP3"/>
<evidence type="ECO:0000313" key="1">
    <source>
        <dbReference type="EMBL" id="EAY04695.1"/>
    </source>
</evidence>
<evidence type="ECO:0000313" key="2">
    <source>
        <dbReference type="Proteomes" id="UP000001542"/>
    </source>
</evidence>